<keyword evidence="2" id="KW-1185">Reference proteome</keyword>
<comment type="caution">
    <text evidence="1">The sequence shown here is derived from an EMBL/GenBank/DDBJ whole genome shotgun (WGS) entry which is preliminary data.</text>
</comment>
<dbReference type="EMBL" id="JAROKS010000020">
    <property type="protein sequence ID" value="KAK1791237.1"/>
    <property type="molecule type" value="Genomic_DNA"/>
</dbReference>
<dbReference type="Proteomes" id="UP001239994">
    <property type="component" value="Unassembled WGS sequence"/>
</dbReference>
<feature type="non-terminal residue" evidence="1">
    <location>
        <position position="1"/>
    </location>
</feature>
<evidence type="ECO:0000313" key="2">
    <source>
        <dbReference type="Proteomes" id="UP001239994"/>
    </source>
</evidence>
<sequence>KPRLDLYELSVHSRFSLPALASFHTPHQGKGDYWSSPQRSQLSGWAWQNPQRRFLVLPGNMGFSDVHSTKVAGSCRLHHTLVWKYRWLKLKEHMRTYRPSMAAKSLYRP</sequence>
<organism evidence="1 2">
    <name type="scientific">Electrophorus voltai</name>
    <dbReference type="NCBI Taxonomy" id="2609070"/>
    <lineage>
        <taxon>Eukaryota</taxon>
        <taxon>Metazoa</taxon>
        <taxon>Chordata</taxon>
        <taxon>Craniata</taxon>
        <taxon>Vertebrata</taxon>
        <taxon>Euteleostomi</taxon>
        <taxon>Actinopterygii</taxon>
        <taxon>Neopterygii</taxon>
        <taxon>Teleostei</taxon>
        <taxon>Ostariophysi</taxon>
        <taxon>Gymnotiformes</taxon>
        <taxon>Gymnotoidei</taxon>
        <taxon>Gymnotidae</taxon>
        <taxon>Electrophorus</taxon>
    </lineage>
</organism>
<proteinExistence type="predicted"/>
<reference evidence="1" key="1">
    <citation type="submission" date="2023-03" db="EMBL/GenBank/DDBJ databases">
        <title>Electrophorus voltai genome.</title>
        <authorList>
            <person name="Bian C."/>
        </authorList>
    </citation>
    <scope>NUCLEOTIDE SEQUENCE</scope>
    <source>
        <strain evidence="1">CB-2022</strain>
        <tissue evidence="1">Muscle</tissue>
    </source>
</reference>
<name>A0AAD9DTK0_9TELE</name>
<dbReference type="AlphaFoldDB" id="A0AAD9DTK0"/>
<evidence type="ECO:0000313" key="1">
    <source>
        <dbReference type="EMBL" id="KAK1791237.1"/>
    </source>
</evidence>
<accession>A0AAD9DTK0</accession>
<protein>
    <submittedName>
        <fullName evidence="1">Uncharacterized protein</fullName>
    </submittedName>
</protein>
<gene>
    <name evidence="1" type="ORF">P4O66_013258</name>
</gene>